<dbReference type="PANTHER" id="PTHR23505">
    <property type="entry name" value="SPINSTER"/>
    <property type="match status" value="1"/>
</dbReference>
<evidence type="ECO:0000256" key="5">
    <source>
        <dbReference type="ARBA" id="ARBA00023136"/>
    </source>
</evidence>
<feature type="transmembrane region" description="Helical" evidence="8">
    <location>
        <begin position="173"/>
        <end position="192"/>
    </location>
</feature>
<feature type="compositionally biased region" description="Polar residues" evidence="7">
    <location>
        <begin position="563"/>
        <end position="577"/>
    </location>
</feature>
<dbReference type="PROSITE" id="PS50850">
    <property type="entry name" value="MFS"/>
    <property type="match status" value="1"/>
</dbReference>
<keyword evidence="3 8" id="KW-0812">Transmembrane</keyword>
<evidence type="ECO:0000256" key="6">
    <source>
        <dbReference type="ARBA" id="ARBA00024338"/>
    </source>
</evidence>
<feature type="transmembrane region" description="Helical" evidence="8">
    <location>
        <begin position="411"/>
        <end position="431"/>
    </location>
</feature>
<keyword evidence="11" id="KW-1185">Reference proteome</keyword>
<feature type="transmembrane region" description="Helical" evidence="8">
    <location>
        <begin position="332"/>
        <end position="363"/>
    </location>
</feature>
<evidence type="ECO:0000259" key="9">
    <source>
        <dbReference type="PROSITE" id="PS50850"/>
    </source>
</evidence>
<feature type="transmembrane region" description="Helical" evidence="8">
    <location>
        <begin position="375"/>
        <end position="404"/>
    </location>
</feature>
<dbReference type="Pfam" id="PF07690">
    <property type="entry name" value="MFS_1"/>
    <property type="match status" value="1"/>
</dbReference>
<feature type="region of interest" description="Disordered" evidence="7">
    <location>
        <begin position="558"/>
        <end position="577"/>
    </location>
</feature>
<dbReference type="GO" id="GO:0022857">
    <property type="term" value="F:transmembrane transporter activity"/>
    <property type="evidence" value="ECO:0007669"/>
    <property type="project" value="InterPro"/>
</dbReference>
<proteinExistence type="inferred from homology"/>
<gene>
    <name evidence="10" type="ORF">KGM_211259</name>
</gene>
<feature type="transmembrane region" description="Helical" evidence="8">
    <location>
        <begin position="84"/>
        <end position="103"/>
    </location>
</feature>
<feature type="domain" description="Major facilitator superfamily (MFS) profile" evidence="9">
    <location>
        <begin position="49"/>
        <end position="545"/>
    </location>
</feature>
<dbReference type="FunCoup" id="A0A212FBV5">
    <property type="interactions" value="744"/>
</dbReference>
<dbReference type="eggNOG" id="KOG1330">
    <property type="taxonomic scope" value="Eukaryota"/>
</dbReference>
<keyword evidence="5 8" id="KW-0472">Membrane</keyword>
<feature type="transmembrane region" description="Helical" evidence="8">
    <location>
        <begin position="42"/>
        <end position="62"/>
    </location>
</feature>
<dbReference type="GO" id="GO:0016020">
    <property type="term" value="C:membrane"/>
    <property type="evidence" value="ECO:0007669"/>
    <property type="project" value="UniProtKB-SubCell"/>
</dbReference>
<evidence type="ECO:0000313" key="11">
    <source>
        <dbReference type="Proteomes" id="UP000007151"/>
    </source>
</evidence>
<feature type="transmembrane region" description="Helical" evidence="8">
    <location>
        <begin position="437"/>
        <end position="466"/>
    </location>
</feature>
<feature type="transmembrane region" description="Helical" evidence="8">
    <location>
        <begin position="255"/>
        <end position="277"/>
    </location>
</feature>
<dbReference type="CDD" id="cd17328">
    <property type="entry name" value="MFS_spinster_like"/>
    <property type="match status" value="1"/>
</dbReference>
<dbReference type="InterPro" id="IPR036259">
    <property type="entry name" value="MFS_trans_sf"/>
</dbReference>
<evidence type="ECO:0000256" key="2">
    <source>
        <dbReference type="ARBA" id="ARBA00022448"/>
    </source>
</evidence>
<evidence type="ECO:0000256" key="1">
    <source>
        <dbReference type="ARBA" id="ARBA00004141"/>
    </source>
</evidence>
<comment type="subcellular location">
    <subcellularLocation>
        <location evidence="1">Membrane</location>
        <topology evidence="1">Multi-pass membrane protein</topology>
    </subcellularLocation>
</comment>
<dbReference type="AlphaFoldDB" id="A0A212FBV5"/>
<dbReference type="InParanoid" id="A0A212FBV5"/>
<comment type="similarity">
    <text evidence="6">Belongs to the major facilitator superfamily. Spinster (TC 2.A.1.49) family.</text>
</comment>
<evidence type="ECO:0000256" key="3">
    <source>
        <dbReference type="ARBA" id="ARBA00022692"/>
    </source>
</evidence>
<keyword evidence="2" id="KW-0813">Transport</keyword>
<feature type="transmembrane region" description="Helical" evidence="8">
    <location>
        <begin position="478"/>
        <end position="497"/>
    </location>
</feature>
<dbReference type="KEGG" id="dpl:KGM_211259"/>
<evidence type="ECO:0000256" key="4">
    <source>
        <dbReference type="ARBA" id="ARBA00022989"/>
    </source>
</evidence>
<dbReference type="STRING" id="278856.A0A212FBV5"/>
<feature type="transmembrane region" description="Helical" evidence="8">
    <location>
        <begin position="297"/>
        <end position="320"/>
    </location>
</feature>
<dbReference type="InterPro" id="IPR020846">
    <property type="entry name" value="MFS_dom"/>
</dbReference>
<dbReference type="PANTHER" id="PTHR23505:SF79">
    <property type="entry name" value="PROTEIN SPINSTER"/>
    <property type="match status" value="1"/>
</dbReference>
<organism evidence="10 11">
    <name type="scientific">Danaus plexippus plexippus</name>
    <dbReference type="NCBI Taxonomy" id="278856"/>
    <lineage>
        <taxon>Eukaryota</taxon>
        <taxon>Metazoa</taxon>
        <taxon>Ecdysozoa</taxon>
        <taxon>Arthropoda</taxon>
        <taxon>Hexapoda</taxon>
        <taxon>Insecta</taxon>
        <taxon>Pterygota</taxon>
        <taxon>Neoptera</taxon>
        <taxon>Endopterygota</taxon>
        <taxon>Lepidoptera</taxon>
        <taxon>Glossata</taxon>
        <taxon>Ditrysia</taxon>
        <taxon>Papilionoidea</taxon>
        <taxon>Nymphalidae</taxon>
        <taxon>Danainae</taxon>
        <taxon>Danaini</taxon>
        <taxon>Danaina</taxon>
        <taxon>Danaus</taxon>
        <taxon>Danaus</taxon>
    </lineage>
</organism>
<dbReference type="Gene3D" id="1.20.1250.20">
    <property type="entry name" value="MFS general substrate transporter like domains"/>
    <property type="match status" value="1"/>
</dbReference>
<evidence type="ECO:0000313" key="10">
    <source>
        <dbReference type="EMBL" id="OWR51214.1"/>
    </source>
</evidence>
<dbReference type="InterPro" id="IPR011701">
    <property type="entry name" value="MFS"/>
</dbReference>
<feature type="transmembrane region" description="Helical" evidence="8">
    <location>
        <begin position="115"/>
        <end position="133"/>
    </location>
</feature>
<keyword evidence="4 8" id="KW-1133">Transmembrane helix</keyword>
<accession>A0A212FBV5</accession>
<dbReference type="EMBL" id="AGBW02009268">
    <property type="protein sequence ID" value="OWR51214.1"/>
    <property type="molecule type" value="Genomic_DNA"/>
</dbReference>
<dbReference type="Proteomes" id="UP000007151">
    <property type="component" value="Unassembled WGS sequence"/>
</dbReference>
<comment type="caution">
    <text evidence="10">The sequence shown here is derived from an EMBL/GenBank/DDBJ whole genome shotgun (WGS) entry which is preliminary data.</text>
</comment>
<protein>
    <recommendedName>
        <fullName evidence="9">Major facilitator superfamily (MFS) profile domain-containing protein</fullName>
    </recommendedName>
</protein>
<dbReference type="SUPFAM" id="SSF103473">
    <property type="entry name" value="MFS general substrate transporter"/>
    <property type="match status" value="2"/>
</dbReference>
<name>A0A212FBV5_DANPL</name>
<reference evidence="10 11" key="1">
    <citation type="journal article" date="2011" name="Cell">
        <title>The monarch butterfly genome yields insights into long-distance migration.</title>
        <authorList>
            <person name="Zhan S."/>
            <person name="Merlin C."/>
            <person name="Boore J.L."/>
            <person name="Reppert S.M."/>
        </authorList>
    </citation>
    <scope>NUCLEOTIDE SEQUENCE [LARGE SCALE GENOMIC DNA]</scope>
    <source>
        <strain evidence="10">F-2</strain>
    </source>
</reference>
<evidence type="ECO:0000256" key="7">
    <source>
        <dbReference type="SAM" id="MobiDB-lite"/>
    </source>
</evidence>
<dbReference type="InterPro" id="IPR044770">
    <property type="entry name" value="MFS_spinster-like"/>
</dbReference>
<sequence>MDQNSITPNTSNQQLVINGDNESATALLNEKQGRKRDSLRDVTFIEFMTVGILCYVNLINYMDRFTLAGVLGDVKDEFNIGDDYAGFLQTVFVIAYMVFAPIFGYLGDRYSRRRIMAFGVALWSLTTFVGSYIPDFAWFAVFRGLVGIGEASYSTIAPTIISDLFVGNVRSKMLALFYFAIPVGSGFGYIVGSAAGAAMGNWRYGLRVTPFLGALAVVLMLWVMENPERGQAEESRMKPTSYQEDLKSLIRNPSFMLSTLAFTCVAFVTGALAWWGPDFIRLGLTLQTGQEVSIEGVSFKFGLVGMAAGALGVPLGSLLAQHMRTRTPAGDPLLCGFALLVSSPLVYLALFSTAHLAGLSYLLVFLGMLTLNLTWVSLVFGALTMASGLVGVPLGAWLGAALIARWGRAHALLCAAGLLLSAPAMTLAIFLTDKHYYAPFVLMFFAELTLNLNWAIVADMSLYVVIPPRRSTAEAFQILISHMFGDAGSPYLVGVISENLKRSLSPFEEPSNSVKFRSLQYALFITCFVEVIGGIFFLLTAIYIVRDKLRVEREIAEAEAQSAEPSHSNAQENPGVE</sequence>
<evidence type="ECO:0000256" key="8">
    <source>
        <dbReference type="SAM" id="Phobius"/>
    </source>
</evidence>
<feature type="transmembrane region" description="Helical" evidence="8">
    <location>
        <begin position="521"/>
        <end position="545"/>
    </location>
</feature>
<feature type="transmembrane region" description="Helical" evidence="8">
    <location>
        <begin position="204"/>
        <end position="223"/>
    </location>
</feature>